<accession>A0A1D8TNX2</accession>
<dbReference type="AlphaFoldDB" id="A0A1D8TNX2"/>
<keyword evidence="1" id="KW-1133">Transmembrane helix</keyword>
<dbReference type="KEGG" id="mpro:BJP34_07330"/>
<keyword evidence="1" id="KW-0472">Membrane</keyword>
<evidence type="ECO:0000313" key="3">
    <source>
        <dbReference type="Proteomes" id="UP000177870"/>
    </source>
</evidence>
<dbReference type="OrthoDB" id="574594at2"/>
<feature type="transmembrane region" description="Helical" evidence="1">
    <location>
        <begin position="21"/>
        <end position="41"/>
    </location>
</feature>
<organism evidence="2 3">
    <name type="scientific">Moorena producens PAL-8-15-08-1</name>
    <dbReference type="NCBI Taxonomy" id="1458985"/>
    <lineage>
        <taxon>Bacteria</taxon>
        <taxon>Bacillati</taxon>
        <taxon>Cyanobacteriota</taxon>
        <taxon>Cyanophyceae</taxon>
        <taxon>Coleofasciculales</taxon>
        <taxon>Coleofasciculaceae</taxon>
        <taxon>Moorena</taxon>
    </lineage>
</organism>
<dbReference type="InterPro" id="IPR025324">
    <property type="entry name" value="DUF4230"/>
</dbReference>
<proteinExistence type="predicted"/>
<dbReference type="STRING" id="1458985.BJP34_07330"/>
<gene>
    <name evidence="2" type="ORF">BJP34_07330</name>
</gene>
<name>A0A1D8TNX2_9CYAN</name>
<protein>
    <recommendedName>
        <fullName evidence="4">DUF4230 domain-containing protein</fullName>
    </recommendedName>
</protein>
<evidence type="ECO:0000313" key="2">
    <source>
        <dbReference type="EMBL" id="AOW99293.1"/>
    </source>
</evidence>
<dbReference type="Proteomes" id="UP000177870">
    <property type="component" value="Chromosome"/>
</dbReference>
<evidence type="ECO:0000256" key="1">
    <source>
        <dbReference type="SAM" id="Phobius"/>
    </source>
</evidence>
<reference evidence="3" key="1">
    <citation type="submission" date="2016-10" db="EMBL/GenBank/DDBJ databases">
        <title>Comparative genomics uncovers the prolific and rare metabolic potential of the cyanobacterial genus Moorea.</title>
        <authorList>
            <person name="Leao T."/>
            <person name="Castelao G."/>
            <person name="Korobeynikov A."/>
            <person name="Monroe E.A."/>
            <person name="Podell S."/>
            <person name="Glukhov E."/>
            <person name="Allen E."/>
            <person name="Gerwick W.H."/>
            <person name="Gerwick L."/>
        </authorList>
    </citation>
    <scope>NUCLEOTIDE SEQUENCE [LARGE SCALE GENOMIC DNA]</scope>
    <source>
        <strain evidence="3">PAL-8-15-08-1</strain>
    </source>
</reference>
<dbReference type="EMBL" id="CP017599">
    <property type="protein sequence ID" value="AOW99293.1"/>
    <property type="molecule type" value="Genomic_DNA"/>
</dbReference>
<dbReference type="Pfam" id="PF14014">
    <property type="entry name" value="DUF4230"/>
    <property type="match status" value="1"/>
</dbReference>
<sequence>MKSQHQKHQLLSIISSIPRGLILMSTGGMILTTLILGVVMWRTSSRLFEQVNGLFDLSQLNLSQPEPEVDVRNVVVNKVRNVSELTTAVFSMEAVVPTRQDRNLGQYRLASTTLLYIAYGEVRAGVDLGKLSVDDVKVSNDSIEVQLPAPQLLDSKIDVTRSQVYDYNRGFLGLGPDVAPQLQMLAQQQTLRKIQATACQQGVLEQANQRAQLVVTNLLMTAGYKTVDVKLQPSSISMCMGALSLAS</sequence>
<evidence type="ECO:0008006" key="4">
    <source>
        <dbReference type="Google" id="ProtNLM"/>
    </source>
</evidence>
<keyword evidence="1" id="KW-0812">Transmembrane</keyword>